<sequence length="150" mass="16896">MTGNGTRVRSDVGDAKAALVEAIQDAVGDRLRDVWVLDQRTQEPLFLREDVADRISDVDVEKYLDNERYGFVTRETYDLLHYSEFRYTHRGFDTWELFRTFVEHDDQQVGVVVGVDADGSNYDFGALTDDVHAVADEHGIGALVPVADGE</sequence>
<protein>
    <submittedName>
        <fullName evidence="1">Uncharacterized protein</fullName>
    </submittedName>
</protein>
<gene>
    <name evidence="1" type="ORF">SAMN04487945_0191</name>
</gene>
<evidence type="ECO:0000313" key="2">
    <source>
        <dbReference type="Proteomes" id="UP000198518"/>
    </source>
</evidence>
<keyword evidence="2" id="KW-1185">Reference proteome</keyword>
<dbReference type="EMBL" id="FOJA01000001">
    <property type="protein sequence ID" value="SEV89414.1"/>
    <property type="molecule type" value="Genomic_DNA"/>
</dbReference>
<dbReference type="OrthoDB" id="252516at2157"/>
<reference evidence="1 2" key="1">
    <citation type="submission" date="2016-10" db="EMBL/GenBank/DDBJ databases">
        <authorList>
            <person name="de Groot N.N."/>
        </authorList>
    </citation>
    <scope>NUCLEOTIDE SEQUENCE [LARGE SCALE GENOMIC DNA]</scope>
    <source>
        <strain evidence="1 2">CGMCC 1.5337</strain>
    </source>
</reference>
<dbReference type="Proteomes" id="UP000198518">
    <property type="component" value="Unassembled WGS sequence"/>
</dbReference>
<dbReference type="AlphaFoldDB" id="A0A1I0MNI7"/>
<accession>A0A1I0MNI7</accession>
<dbReference type="RefSeq" id="WP_089667277.1">
    <property type="nucleotide sequence ID" value="NZ_FOJA01000001.1"/>
</dbReference>
<dbReference type="Pfam" id="PF24366">
    <property type="entry name" value="DUF7522"/>
    <property type="match status" value="1"/>
</dbReference>
<evidence type="ECO:0000313" key="1">
    <source>
        <dbReference type="EMBL" id="SEV89414.1"/>
    </source>
</evidence>
<name>A0A1I0MNI7_9EURY</name>
<proteinExistence type="predicted"/>
<dbReference type="InterPro" id="IPR055944">
    <property type="entry name" value="DUF7522"/>
</dbReference>
<organism evidence="1 2">
    <name type="scientific">Halobacterium jilantaiense</name>
    <dbReference type="NCBI Taxonomy" id="355548"/>
    <lineage>
        <taxon>Archaea</taxon>
        <taxon>Methanobacteriati</taxon>
        <taxon>Methanobacteriota</taxon>
        <taxon>Stenosarchaea group</taxon>
        <taxon>Halobacteria</taxon>
        <taxon>Halobacteriales</taxon>
        <taxon>Halobacteriaceae</taxon>
        <taxon>Halobacterium</taxon>
    </lineage>
</organism>